<dbReference type="GO" id="GO:0016020">
    <property type="term" value="C:membrane"/>
    <property type="evidence" value="ECO:0007669"/>
    <property type="project" value="InterPro"/>
</dbReference>
<dbReference type="Proteomes" id="UP000178759">
    <property type="component" value="Unassembled WGS sequence"/>
</dbReference>
<dbReference type="GO" id="GO:0005524">
    <property type="term" value="F:ATP binding"/>
    <property type="evidence" value="ECO:0007669"/>
    <property type="project" value="InterPro"/>
</dbReference>
<evidence type="ECO:0000259" key="1">
    <source>
        <dbReference type="PROSITE" id="PS50990"/>
    </source>
</evidence>
<sequence>MGRTNVLPMYQPTDDPACGPSALKHALAVLGKRKSLETLKEICRVTRNGTSTKSMIRAVNKLGLSALVVKSATLHHLHSALHYGPNNVRAVMVSYLYDLDENKKPISDSGHWATVSGYLSSKSRIVLFDSTKGQKISYPWGQFRRRWNDYDLKRRRAGRRYKIVRHWQPQLMMIVAKNVDHLPRFRTSFARLYETSRGFV</sequence>
<dbReference type="GO" id="GO:0006508">
    <property type="term" value="P:proteolysis"/>
    <property type="evidence" value="ECO:0007669"/>
    <property type="project" value="InterPro"/>
</dbReference>
<accession>A0A1F6AG20</accession>
<dbReference type="PROSITE" id="PS50990">
    <property type="entry name" value="PEPTIDASE_C39"/>
    <property type="match status" value="1"/>
</dbReference>
<evidence type="ECO:0000313" key="2">
    <source>
        <dbReference type="EMBL" id="OGG23699.1"/>
    </source>
</evidence>
<comment type="caution">
    <text evidence="2">The sequence shown here is derived from an EMBL/GenBank/DDBJ whole genome shotgun (WGS) entry which is preliminary data.</text>
</comment>
<gene>
    <name evidence="2" type="ORF">A3A79_00625</name>
</gene>
<name>A0A1F6AG20_9BACT</name>
<dbReference type="InterPro" id="IPR005074">
    <property type="entry name" value="Peptidase_C39"/>
</dbReference>
<protein>
    <recommendedName>
        <fullName evidence="1">Peptidase C39 domain-containing protein</fullName>
    </recommendedName>
</protein>
<dbReference type="Pfam" id="PF03412">
    <property type="entry name" value="Peptidase_C39"/>
    <property type="match status" value="1"/>
</dbReference>
<reference evidence="2 3" key="1">
    <citation type="journal article" date="2016" name="Nat. Commun.">
        <title>Thousands of microbial genomes shed light on interconnected biogeochemical processes in an aquifer system.</title>
        <authorList>
            <person name="Anantharaman K."/>
            <person name="Brown C.T."/>
            <person name="Hug L.A."/>
            <person name="Sharon I."/>
            <person name="Castelle C.J."/>
            <person name="Probst A.J."/>
            <person name="Thomas B.C."/>
            <person name="Singh A."/>
            <person name="Wilkins M.J."/>
            <person name="Karaoz U."/>
            <person name="Brodie E.L."/>
            <person name="Williams K.H."/>
            <person name="Hubbard S.S."/>
            <person name="Banfield J.F."/>
        </authorList>
    </citation>
    <scope>NUCLEOTIDE SEQUENCE [LARGE SCALE GENOMIC DNA]</scope>
</reference>
<evidence type="ECO:0000313" key="3">
    <source>
        <dbReference type="Proteomes" id="UP000178759"/>
    </source>
</evidence>
<dbReference type="STRING" id="1798392.A3A79_00625"/>
<organism evidence="2 3">
    <name type="scientific">Candidatus Gottesmanbacteria bacterium RIFCSPLOWO2_01_FULL_43_11b</name>
    <dbReference type="NCBI Taxonomy" id="1798392"/>
    <lineage>
        <taxon>Bacteria</taxon>
        <taxon>Candidatus Gottesmaniibacteriota</taxon>
    </lineage>
</organism>
<proteinExistence type="predicted"/>
<feature type="domain" description="Peptidase C39" evidence="1">
    <location>
        <begin position="11"/>
        <end position="154"/>
    </location>
</feature>
<dbReference type="GO" id="GO:0008233">
    <property type="term" value="F:peptidase activity"/>
    <property type="evidence" value="ECO:0007669"/>
    <property type="project" value="InterPro"/>
</dbReference>
<dbReference type="AlphaFoldDB" id="A0A1F6AG20"/>
<dbReference type="Gene3D" id="3.90.70.10">
    <property type="entry name" value="Cysteine proteinases"/>
    <property type="match status" value="1"/>
</dbReference>
<dbReference type="EMBL" id="MFJV01000001">
    <property type="protein sequence ID" value="OGG23699.1"/>
    <property type="molecule type" value="Genomic_DNA"/>
</dbReference>